<dbReference type="AlphaFoldDB" id="X1K364"/>
<organism evidence="1">
    <name type="scientific">marine sediment metagenome</name>
    <dbReference type="NCBI Taxonomy" id="412755"/>
    <lineage>
        <taxon>unclassified sequences</taxon>
        <taxon>metagenomes</taxon>
        <taxon>ecological metagenomes</taxon>
    </lineage>
</organism>
<dbReference type="SUPFAM" id="SSF55347">
    <property type="entry name" value="Glyceraldehyde-3-phosphate dehydrogenase-like, C-terminal domain"/>
    <property type="match status" value="1"/>
</dbReference>
<comment type="caution">
    <text evidence="1">The sequence shown here is derived from an EMBL/GenBank/DDBJ whole genome shotgun (WGS) entry which is preliminary data.</text>
</comment>
<proteinExistence type="predicted"/>
<gene>
    <name evidence="1" type="ORF">S03H2_58364</name>
</gene>
<protein>
    <submittedName>
        <fullName evidence="1">Uncharacterized protein</fullName>
    </submittedName>
</protein>
<name>X1K364_9ZZZZ</name>
<dbReference type="EMBL" id="BARU01037458">
    <property type="protein sequence ID" value="GAH88110.1"/>
    <property type="molecule type" value="Genomic_DNA"/>
</dbReference>
<reference evidence="1" key="1">
    <citation type="journal article" date="2014" name="Front. Microbiol.">
        <title>High frequency of phylogenetically diverse reductive dehalogenase-homologous genes in deep subseafloor sedimentary metagenomes.</title>
        <authorList>
            <person name="Kawai M."/>
            <person name="Futagami T."/>
            <person name="Toyoda A."/>
            <person name="Takaki Y."/>
            <person name="Nishi S."/>
            <person name="Hori S."/>
            <person name="Arai W."/>
            <person name="Tsubouchi T."/>
            <person name="Morono Y."/>
            <person name="Uchiyama I."/>
            <person name="Ito T."/>
            <person name="Fujiyama A."/>
            <person name="Inagaki F."/>
            <person name="Takami H."/>
        </authorList>
    </citation>
    <scope>NUCLEOTIDE SEQUENCE</scope>
    <source>
        <strain evidence="1">Expedition CK06-06</strain>
    </source>
</reference>
<sequence length="44" mass="5086">MTDTHSLDYVQWLMGKVSEVFCFCDKLSDLKIETEDTAEISLRS</sequence>
<dbReference type="Gene3D" id="3.30.360.10">
    <property type="entry name" value="Dihydrodipicolinate Reductase, domain 2"/>
    <property type="match status" value="1"/>
</dbReference>
<evidence type="ECO:0000313" key="1">
    <source>
        <dbReference type="EMBL" id="GAH88110.1"/>
    </source>
</evidence>
<accession>X1K364</accession>